<comment type="caution">
    <text evidence="12">The sequence shown here is derived from an EMBL/GenBank/DDBJ whole genome shotgun (WGS) entry which is preliminary data.</text>
</comment>
<evidence type="ECO:0000259" key="11">
    <source>
        <dbReference type="Pfam" id="PF01479"/>
    </source>
</evidence>
<dbReference type="CDD" id="cd00805">
    <property type="entry name" value="TyrRS_core"/>
    <property type="match status" value="1"/>
</dbReference>
<evidence type="ECO:0000256" key="10">
    <source>
        <dbReference type="RuleBase" id="RU363036"/>
    </source>
</evidence>
<dbReference type="EC" id="6.1.1.1" evidence="1 8"/>
<keyword evidence="3 10" id="KW-0547">Nucleotide-binding</keyword>
<dbReference type="NCBIfam" id="TIGR00234">
    <property type="entry name" value="tyrS"/>
    <property type="match status" value="1"/>
</dbReference>
<dbReference type="AlphaFoldDB" id="A0A0G0Z275"/>
<comment type="similarity">
    <text evidence="10">Belongs to the class-I aminoacyl-tRNA synthetase family.</text>
</comment>
<name>A0A0G0Z275_9BACT</name>
<evidence type="ECO:0000256" key="8">
    <source>
        <dbReference type="NCBIfam" id="TIGR00234"/>
    </source>
</evidence>
<keyword evidence="4 10" id="KW-0067">ATP-binding</keyword>
<accession>A0A0G0Z275</accession>
<protein>
    <recommendedName>
        <fullName evidence="1 8">Tyrosine--tRNA ligase</fullName>
        <ecNumber evidence="1 8">6.1.1.1</ecNumber>
    </recommendedName>
</protein>
<proteinExistence type="inferred from homology"/>
<evidence type="ECO:0000256" key="2">
    <source>
        <dbReference type="ARBA" id="ARBA00022598"/>
    </source>
</evidence>
<dbReference type="GO" id="GO:0005524">
    <property type="term" value="F:ATP binding"/>
    <property type="evidence" value="ECO:0007669"/>
    <property type="project" value="UniProtKB-KW"/>
</dbReference>
<keyword evidence="2 10" id="KW-0436">Ligase</keyword>
<dbReference type="Gene3D" id="1.10.240.10">
    <property type="entry name" value="Tyrosyl-Transfer RNA Synthetase"/>
    <property type="match status" value="1"/>
</dbReference>
<evidence type="ECO:0000256" key="5">
    <source>
        <dbReference type="ARBA" id="ARBA00022917"/>
    </source>
</evidence>
<dbReference type="PATRIC" id="fig|1618378.3.peg.484"/>
<dbReference type="PANTHER" id="PTHR11766">
    <property type="entry name" value="TYROSYL-TRNA SYNTHETASE"/>
    <property type="match status" value="1"/>
</dbReference>
<dbReference type="InterPro" id="IPR036986">
    <property type="entry name" value="S4_RNA-bd_sf"/>
</dbReference>
<dbReference type="InterPro" id="IPR002305">
    <property type="entry name" value="aa-tRNA-synth_Ic"/>
</dbReference>
<dbReference type="GO" id="GO:0006437">
    <property type="term" value="P:tyrosyl-tRNA aminoacylation"/>
    <property type="evidence" value="ECO:0007669"/>
    <property type="project" value="UniProtKB-UniRule"/>
</dbReference>
<dbReference type="SUPFAM" id="SSF52374">
    <property type="entry name" value="Nucleotidylyl transferase"/>
    <property type="match status" value="1"/>
</dbReference>
<dbReference type="GO" id="GO:0005829">
    <property type="term" value="C:cytosol"/>
    <property type="evidence" value="ECO:0007669"/>
    <property type="project" value="TreeGrafter"/>
</dbReference>
<evidence type="ECO:0000256" key="1">
    <source>
        <dbReference type="ARBA" id="ARBA00013160"/>
    </source>
</evidence>
<dbReference type="InterPro" id="IPR014729">
    <property type="entry name" value="Rossmann-like_a/b/a_fold"/>
</dbReference>
<dbReference type="PROSITE" id="PS50889">
    <property type="entry name" value="S4"/>
    <property type="match status" value="1"/>
</dbReference>
<dbReference type="InterPro" id="IPR002307">
    <property type="entry name" value="Tyr-tRNA-ligase"/>
</dbReference>
<evidence type="ECO:0000256" key="6">
    <source>
        <dbReference type="ARBA" id="ARBA00023146"/>
    </source>
</evidence>
<evidence type="ECO:0000313" key="13">
    <source>
        <dbReference type="Proteomes" id="UP000033854"/>
    </source>
</evidence>
<dbReference type="GO" id="GO:0003723">
    <property type="term" value="F:RNA binding"/>
    <property type="evidence" value="ECO:0007669"/>
    <property type="project" value="UniProtKB-KW"/>
</dbReference>
<evidence type="ECO:0000256" key="9">
    <source>
        <dbReference type="PROSITE-ProRule" id="PRU00182"/>
    </source>
</evidence>
<organism evidence="12 13">
    <name type="scientific">Candidatus Collierbacteria bacterium GW2011_GWA2_42_17</name>
    <dbReference type="NCBI Taxonomy" id="1618378"/>
    <lineage>
        <taxon>Bacteria</taxon>
        <taxon>Candidatus Collieribacteriota</taxon>
    </lineage>
</organism>
<dbReference type="Proteomes" id="UP000033854">
    <property type="component" value="Unassembled WGS sequence"/>
</dbReference>
<sequence>MEEAEKKAKIDSFLTRGVENIVPGKAEVEKLLNSGKVLNVYLGIDPTATKIHLGHAFPLRKLQILAELGHHVTFLIGDFTAIVGDTSDKESERPILTREQIEENFQTYKRQAKKFLDFSKIELHFNSEWLSKLDFAGVLKLTSHFSLNDFISRELIKKRLAEGKSISLPEVLYPIMQGYDSMAMDTDIQIGGTDQIFNMQAGRTLIKNIKGKDSSIVANGFLPGTDGRKMSKTWGNAIWIEDSPEEIFGKVMSLKDNMILTYYLMGTNVDNVVIEDAKKRLESGENPMNIKRELARTIVKELCGKGEVDAAEEFFQKTVVEKKVDENAPEVRWDKETITVEDLIRMMVELSMATSNGEAKRLIEQGGVYLNGVRVEKKSVELPVGKGVVRVGKRKYLKIVR</sequence>
<dbReference type="PRINTS" id="PR01040">
    <property type="entry name" value="TRNASYNTHTYR"/>
</dbReference>
<evidence type="ECO:0000256" key="7">
    <source>
        <dbReference type="ARBA" id="ARBA00048248"/>
    </source>
</evidence>
<feature type="domain" description="RNA-binding S4" evidence="11">
    <location>
        <begin position="347"/>
        <end position="385"/>
    </location>
</feature>
<dbReference type="SUPFAM" id="SSF55174">
    <property type="entry name" value="Alpha-L RNA-binding motif"/>
    <property type="match status" value="1"/>
</dbReference>
<dbReference type="InterPro" id="IPR002942">
    <property type="entry name" value="S4_RNA-bd"/>
</dbReference>
<keyword evidence="6 10" id="KW-0030">Aminoacyl-tRNA synthetase</keyword>
<dbReference type="InterPro" id="IPR024088">
    <property type="entry name" value="Tyr-tRNA-ligase_bac-type"/>
</dbReference>
<dbReference type="CDD" id="cd00165">
    <property type="entry name" value="S4"/>
    <property type="match status" value="1"/>
</dbReference>
<keyword evidence="9" id="KW-0694">RNA-binding</keyword>
<evidence type="ECO:0000313" key="12">
    <source>
        <dbReference type="EMBL" id="KKS42874.1"/>
    </source>
</evidence>
<evidence type="ECO:0000256" key="4">
    <source>
        <dbReference type="ARBA" id="ARBA00022840"/>
    </source>
</evidence>
<dbReference type="PANTHER" id="PTHR11766:SF1">
    <property type="entry name" value="TYROSINE--TRNA LIGASE"/>
    <property type="match status" value="1"/>
</dbReference>
<dbReference type="Gene3D" id="3.40.50.620">
    <property type="entry name" value="HUPs"/>
    <property type="match status" value="1"/>
</dbReference>
<comment type="catalytic activity">
    <reaction evidence="7">
        <text>tRNA(Tyr) + L-tyrosine + ATP = L-tyrosyl-tRNA(Tyr) + AMP + diphosphate + H(+)</text>
        <dbReference type="Rhea" id="RHEA:10220"/>
        <dbReference type="Rhea" id="RHEA-COMP:9706"/>
        <dbReference type="Rhea" id="RHEA-COMP:9707"/>
        <dbReference type="ChEBI" id="CHEBI:15378"/>
        <dbReference type="ChEBI" id="CHEBI:30616"/>
        <dbReference type="ChEBI" id="CHEBI:33019"/>
        <dbReference type="ChEBI" id="CHEBI:58315"/>
        <dbReference type="ChEBI" id="CHEBI:78442"/>
        <dbReference type="ChEBI" id="CHEBI:78536"/>
        <dbReference type="ChEBI" id="CHEBI:456215"/>
        <dbReference type="EC" id="6.1.1.1"/>
    </reaction>
</comment>
<dbReference type="GO" id="GO:0004831">
    <property type="term" value="F:tyrosine-tRNA ligase activity"/>
    <property type="evidence" value="ECO:0007669"/>
    <property type="project" value="UniProtKB-UniRule"/>
</dbReference>
<dbReference type="EMBL" id="LCDA01000004">
    <property type="protein sequence ID" value="KKS42874.1"/>
    <property type="molecule type" value="Genomic_DNA"/>
</dbReference>
<dbReference type="Pfam" id="PF00579">
    <property type="entry name" value="tRNA-synt_1b"/>
    <property type="match status" value="1"/>
</dbReference>
<reference evidence="12 13" key="1">
    <citation type="journal article" date="2015" name="Nature">
        <title>rRNA introns, odd ribosomes, and small enigmatic genomes across a large radiation of phyla.</title>
        <authorList>
            <person name="Brown C.T."/>
            <person name="Hug L.A."/>
            <person name="Thomas B.C."/>
            <person name="Sharon I."/>
            <person name="Castelle C.J."/>
            <person name="Singh A."/>
            <person name="Wilkins M.J."/>
            <person name="Williams K.H."/>
            <person name="Banfield J.F."/>
        </authorList>
    </citation>
    <scope>NUCLEOTIDE SEQUENCE [LARGE SCALE GENOMIC DNA]</scope>
</reference>
<evidence type="ECO:0000256" key="3">
    <source>
        <dbReference type="ARBA" id="ARBA00022741"/>
    </source>
</evidence>
<dbReference type="Gene3D" id="3.10.290.10">
    <property type="entry name" value="RNA-binding S4 domain"/>
    <property type="match status" value="1"/>
</dbReference>
<gene>
    <name evidence="12" type="ORF">UV06_C0004G0009</name>
</gene>
<dbReference type="Pfam" id="PF01479">
    <property type="entry name" value="S4"/>
    <property type="match status" value="1"/>
</dbReference>
<keyword evidence="5 10" id="KW-0648">Protein biosynthesis</keyword>